<name>A0A5C0SC52_CRATE</name>
<dbReference type="KEGG" id="crs:FQB35_04820"/>
<keyword evidence="2" id="KW-1185">Reference proteome</keyword>
<proteinExistence type="predicted"/>
<evidence type="ECO:0000313" key="1">
    <source>
        <dbReference type="EMBL" id="QEK11741.1"/>
    </source>
</evidence>
<gene>
    <name evidence="1" type="ORF">FQB35_04820</name>
</gene>
<accession>A0A5C0SC52</accession>
<protein>
    <submittedName>
        <fullName evidence="1">Uncharacterized protein</fullName>
    </submittedName>
</protein>
<dbReference type="RefSeq" id="WP_148808896.1">
    <property type="nucleotide sequence ID" value="NZ_CP042243.1"/>
</dbReference>
<dbReference type="AlphaFoldDB" id="A0A5C0SC52"/>
<organism evidence="1 2">
    <name type="scientific">Crassaminicella thermophila</name>
    <dbReference type="NCBI Taxonomy" id="2599308"/>
    <lineage>
        <taxon>Bacteria</taxon>
        <taxon>Bacillati</taxon>
        <taxon>Bacillota</taxon>
        <taxon>Clostridia</taxon>
        <taxon>Eubacteriales</taxon>
        <taxon>Clostridiaceae</taxon>
        <taxon>Crassaminicella</taxon>
    </lineage>
</organism>
<sequence length="184" mass="22087">MQPISSKIKINRNHLIALYNSFYNDKFIQKSSDDSINIPEDIKLIDFSLQKKIKQKIRNKKESYVVDLNVFEILYIQVILQSLLPYLGLKAAEFQNFIFENRYNLNPYQLEELKKIHNHIFNTYKSLSELMQKLQSLNDYYKEIFTTIMNMQLEERINFYLQITEQIKIKEGPSEKIISIHRKL</sequence>
<dbReference type="Proteomes" id="UP000324646">
    <property type="component" value="Chromosome"/>
</dbReference>
<reference evidence="1 2" key="1">
    <citation type="submission" date="2019-07" db="EMBL/GenBank/DDBJ databases">
        <title>Complete genome of Crassaminicella thermophila SY095.</title>
        <authorList>
            <person name="Li X."/>
        </authorList>
    </citation>
    <scope>NUCLEOTIDE SEQUENCE [LARGE SCALE GENOMIC DNA]</scope>
    <source>
        <strain evidence="1 2">SY095</strain>
    </source>
</reference>
<dbReference type="EMBL" id="CP042243">
    <property type="protein sequence ID" value="QEK11741.1"/>
    <property type="molecule type" value="Genomic_DNA"/>
</dbReference>
<evidence type="ECO:0000313" key="2">
    <source>
        <dbReference type="Proteomes" id="UP000324646"/>
    </source>
</evidence>